<organism evidence="8 9">
    <name type="scientific">Luteimonas cucumeris</name>
    <dbReference type="NCBI Taxonomy" id="985012"/>
    <lineage>
        <taxon>Bacteria</taxon>
        <taxon>Pseudomonadati</taxon>
        <taxon>Pseudomonadota</taxon>
        <taxon>Gammaproteobacteria</taxon>
        <taxon>Lysobacterales</taxon>
        <taxon>Lysobacteraceae</taxon>
        <taxon>Luteimonas</taxon>
    </lineage>
</organism>
<evidence type="ECO:0000313" key="9">
    <source>
        <dbReference type="Proteomes" id="UP000315167"/>
    </source>
</evidence>
<evidence type="ECO:0000256" key="4">
    <source>
        <dbReference type="ARBA" id="ARBA00022989"/>
    </source>
</evidence>
<evidence type="ECO:0000313" key="8">
    <source>
        <dbReference type="EMBL" id="TWH99963.1"/>
    </source>
</evidence>
<keyword evidence="2" id="KW-1003">Cell membrane</keyword>
<dbReference type="GO" id="GO:0005886">
    <property type="term" value="C:plasma membrane"/>
    <property type="evidence" value="ECO:0007669"/>
    <property type="project" value="UniProtKB-SubCell"/>
</dbReference>
<feature type="transmembrane region" description="Helical" evidence="6">
    <location>
        <begin position="679"/>
        <end position="699"/>
    </location>
</feature>
<evidence type="ECO:0000259" key="7">
    <source>
        <dbReference type="Pfam" id="PF03176"/>
    </source>
</evidence>
<feature type="transmembrane region" description="Helical" evidence="6">
    <location>
        <begin position="273"/>
        <end position="294"/>
    </location>
</feature>
<proteinExistence type="predicted"/>
<name>A0A562KXP2_9GAMM</name>
<sequence length="793" mass="84437">MTARLRLVCALLWLLVLLLAGWWIGARLQLTGDLRKFMPDAQTPAQKLLIDELGEGPGSRLLLIALSGADARTLAMQSQALHAKLVAQSAFSLIANGGDEGLEAIPARLRPYRYLLSPTLDTQAFDQAYLRDALDARVQDLGSPAAALIEPLIGADPTLETLKIAEALQPAQAPQRQHGVWFDRDSKRALLVAQTHAAGFDPSGQQAAVDAIHDAFAQVRGDSGTQLLLSGPGAFSVEIGGRTQREAQWIGIVDTIGLVLLLWIAYRNWKMPLLGVLPLASAGLAGLAAVAVLFEGVHGITVAFGFTLIGVVQDYPIHLFSHQRPGVMPVGNARALWPTLATGVASTCIAYLTFLFSGVDGLQQLAVFTIAGLATAALATRFLLPALVDPAPRDFADSRFLARLWARIARLPRPRWSLLVIAAIALATAVFAPGAFWQNDLAKLTPVPADALALDAQLREALGAPDVRYVLTVRGRDAETVLQASEKLRPELDQLVAERAIAGYDYAARYLPSAATQRARQQKLPDAATLKADLDAAVASSPFRADAFDAFLADVAAARNAPPLTRRDLDGTPLATSVAGLLLETPDAVAREAGPHRETRQDEANDGNATALVSLSGLADPAAVATAARLHGAQLLDLKAASESLVVAYRERVLAALAIAALLLAATVWIALRQPRRVLRVLLPMALTTLLILAVLRGFGVELTLFHLVALILAAGLGLDYALFFDHAGDDYADQLRTLHALIVCSLMTLLVFALLALSSIPVLRAIGTTVTIGVLGNFVLALLVSRRVVRTQ</sequence>
<dbReference type="PANTHER" id="PTHR33406">
    <property type="entry name" value="MEMBRANE PROTEIN MJ1562-RELATED"/>
    <property type="match status" value="1"/>
</dbReference>
<feature type="domain" description="Membrane transport protein MMPL" evidence="7">
    <location>
        <begin position="185"/>
        <end position="413"/>
    </location>
</feature>
<feature type="transmembrane region" description="Helical" evidence="6">
    <location>
        <begin position="365"/>
        <end position="384"/>
    </location>
</feature>
<dbReference type="Gene3D" id="1.20.1640.10">
    <property type="entry name" value="Multidrug efflux transporter AcrB transmembrane domain"/>
    <property type="match status" value="2"/>
</dbReference>
<evidence type="ECO:0000256" key="5">
    <source>
        <dbReference type="ARBA" id="ARBA00023136"/>
    </source>
</evidence>
<keyword evidence="5 6" id="KW-0472">Membrane</keyword>
<dbReference type="OrthoDB" id="9780358at2"/>
<comment type="caution">
    <text evidence="8">The sequence shown here is derived from an EMBL/GenBank/DDBJ whole genome shotgun (WGS) entry which is preliminary data.</text>
</comment>
<dbReference type="InterPro" id="IPR004869">
    <property type="entry name" value="MMPL_dom"/>
</dbReference>
<feature type="transmembrane region" description="Helical" evidence="6">
    <location>
        <begin position="763"/>
        <end position="785"/>
    </location>
</feature>
<keyword evidence="9" id="KW-1185">Reference proteome</keyword>
<dbReference type="RefSeq" id="WP_144900493.1">
    <property type="nucleotide sequence ID" value="NZ_VLKN01000008.1"/>
</dbReference>
<dbReference type="EMBL" id="VLKN01000008">
    <property type="protein sequence ID" value="TWH99963.1"/>
    <property type="molecule type" value="Genomic_DNA"/>
</dbReference>
<dbReference type="Pfam" id="PF03176">
    <property type="entry name" value="MMPL"/>
    <property type="match status" value="1"/>
</dbReference>
<dbReference type="PANTHER" id="PTHR33406:SF13">
    <property type="entry name" value="MEMBRANE PROTEIN YDFJ"/>
    <property type="match status" value="1"/>
</dbReference>
<feature type="transmembrane region" description="Helical" evidence="6">
    <location>
        <begin position="340"/>
        <end position="359"/>
    </location>
</feature>
<keyword evidence="3 6" id="KW-0812">Transmembrane</keyword>
<feature type="transmembrane region" description="Helical" evidence="6">
    <location>
        <begin position="653"/>
        <end position="672"/>
    </location>
</feature>
<gene>
    <name evidence="8" type="ORF">IP90_02970</name>
</gene>
<keyword evidence="4 6" id="KW-1133">Transmembrane helix</keyword>
<dbReference type="AlphaFoldDB" id="A0A562KXP2"/>
<feature type="transmembrane region" description="Helical" evidence="6">
    <location>
        <begin position="247"/>
        <end position="266"/>
    </location>
</feature>
<feature type="transmembrane region" description="Helical" evidence="6">
    <location>
        <begin position="300"/>
        <end position="320"/>
    </location>
</feature>
<dbReference type="InterPro" id="IPR050545">
    <property type="entry name" value="Mycobact_MmpL"/>
</dbReference>
<protein>
    <submittedName>
        <fullName evidence="8">Putative exporter</fullName>
    </submittedName>
</protein>
<dbReference type="Proteomes" id="UP000315167">
    <property type="component" value="Unassembled WGS sequence"/>
</dbReference>
<comment type="subcellular location">
    <subcellularLocation>
        <location evidence="1">Cell membrane</location>
        <topology evidence="1">Multi-pass membrane protein</topology>
    </subcellularLocation>
</comment>
<dbReference type="SUPFAM" id="SSF82866">
    <property type="entry name" value="Multidrug efflux transporter AcrB transmembrane domain"/>
    <property type="match status" value="2"/>
</dbReference>
<reference evidence="8 9" key="1">
    <citation type="journal article" date="2015" name="Stand. Genomic Sci.">
        <title>Genomic Encyclopedia of Bacterial and Archaeal Type Strains, Phase III: the genomes of soil and plant-associated and newly described type strains.</title>
        <authorList>
            <person name="Whitman W.B."/>
            <person name="Woyke T."/>
            <person name="Klenk H.P."/>
            <person name="Zhou Y."/>
            <person name="Lilburn T.G."/>
            <person name="Beck B.J."/>
            <person name="De Vos P."/>
            <person name="Vandamme P."/>
            <person name="Eisen J.A."/>
            <person name="Garrity G."/>
            <person name="Hugenholtz P."/>
            <person name="Kyrpides N.C."/>
        </authorList>
    </citation>
    <scope>NUCLEOTIDE SEQUENCE [LARGE SCALE GENOMIC DNA]</scope>
    <source>
        <strain evidence="8 9">CGMCC 1.10821</strain>
    </source>
</reference>
<evidence type="ECO:0000256" key="3">
    <source>
        <dbReference type="ARBA" id="ARBA00022692"/>
    </source>
</evidence>
<feature type="transmembrane region" description="Helical" evidence="6">
    <location>
        <begin position="705"/>
        <end position="724"/>
    </location>
</feature>
<evidence type="ECO:0000256" key="6">
    <source>
        <dbReference type="SAM" id="Phobius"/>
    </source>
</evidence>
<feature type="transmembrane region" description="Helical" evidence="6">
    <location>
        <begin position="416"/>
        <end position="437"/>
    </location>
</feature>
<evidence type="ECO:0000256" key="2">
    <source>
        <dbReference type="ARBA" id="ARBA00022475"/>
    </source>
</evidence>
<evidence type="ECO:0000256" key="1">
    <source>
        <dbReference type="ARBA" id="ARBA00004651"/>
    </source>
</evidence>
<accession>A0A562KXP2</accession>
<feature type="transmembrane region" description="Helical" evidence="6">
    <location>
        <begin position="736"/>
        <end position="757"/>
    </location>
</feature>